<dbReference type="Pfam" id="PF01648">
    <property type="entry name" value="ACPS"/>
    <property type="match status" value="1"/>
</dbReference>
<evidence type="ECO:0000256" key="3">
    <source>
        <dbReference type="ARBA" id="ARBA00022679"/>
    </source>
</evidence>
<dbReference type="GO" id="GO:0006633">
    <property type="term" value="P:fatty acid biosynthetic process"/>
    <property type="evidence" value="ECO:0007669"/>
    <property type="project" value="InterPro"/>
</dbReference>
<dbReference type="GO" id="GO:0019878">
    <property type="term" value="P:lysine biosynthetic process via aminoadipic acid"/>
    <property type="evidence" value="ECO:0007669"/>
    <property type="project" value="TreeGrafter"/>
</dbReference>
<keyword evidence="4" id="KW-0479">Metal-binding</keyword>
<dbReference type="GO" id="GO:0008897">
    <property type="term" value="F:holo-[acyl-carrier-protein] synthase activity"/>
    <property type="evidence" value="ECO:0007669"/>
    <property type="project" value="InterPro"/>
</dbReference>
<dbReference type="InterPro" id="IPR050559">
    <property type="entry name" value="P-Pant_transferase_sf"/>
</dbReference>
<evidence type="ECO:0000256" key="2">
    <source>
        <dbReference type="ARBA" id="ARBA00010990"/>
    </source>
</evidence>
<comment type="caution">
    <text evidence="9">The sequence shown here is derived from an EMBL/GenBank/DDBJ whole genome shotgun (WGS) entry which is preliminary data.</text>
</comment>
<dbReference type="Proteomes" id="UP000318102">
    <property type="component" value="Unassembled WGS sequence"/>
</dbReference>
<evidence type="ECO:0000313" key="10">
    <source>
        <dbReference type="Proteomes" id="UP000318102"/>
    </source>
</evidence>
<dbReference type="GO" id="GO:0005829">
    <property type="term" value="C:cytosol"/>
    <property type="evidence" value="ECO:0007669"/>
    <property type="project" value="TreeGrafter"/>
</dbReference>
<reference evidence="9 10" key="1">
    <citation type="submission" date="2019-07" db="EMBL/GenBank/DDBJ databases">
        <authorList>
            <person name="Kim J."/>
        </authorList>
    </citation>
    <scope>NUCLEOTIDE SEQUENCE [LARGE SCALE GENOMIC DNA]</scope>
    <source>
        <strain evidence="9 10">N4</strain>
    </source>
</reference>
<dbReference type="AlphaFoldDB" id="A0A559IHD0"/>
<proteinExistence type="inferred from homology"/>
<keyword evidence="6" id="KW-0045">Antibiotic biosynthesis</keyword>
<dbReference type="OrthoDB" id="9808281at2"/>
<evidence type="ECO:0000259" key="7">
    <source>
        <dbReference type="Pfam" id="PF01648"/>
    </source>
</evidence>
<dbReference type="InterPro" id="IPR004568">
    <property type="entry name" value="Ppantetheine-prot_Trfase_dom"/>
</dbReference>
<protein>
    <submittedName>
        <fullName evidence="9">4'-phosphopantetheinyl transferase superfamily protein</fullName>
    </submittedName>
</protein>
<evidence type="ECO:0000256" key="4">
    <source>
        <dbReference type="ARBA" id="ARBA00022723"/>
    </source>
</evidence>
<dbReference type="InterPro" id="IPR055066">
    <property type="entry name" value="AASDHPPT_N"/>
</dbReference>
<evidence type="ECO:0000256" key="6">
    <source>
        <dbReference type="ARBA" id="ARBA00023194"/>
    </source>
</evidence>
<dbReference type="InterPro" id="IPR008278">
    <property type="entry name" value="4-PPantetheinyl_Trfase_dom"/>
</dbReference>
<sequence length="236" mass="27308">MQEIIAVTSFSNMDDKWFEQSLQLLPADKQQKISRYMRKPDQLRALIGEVTVRLYAMSRTGRSHEQLHFDTNTYGKPFLRDTSSFSYNVSHSGDWVVCAIDETEVGVDVEHIQPIDLAIAERFFSKEEVHNLFALPEHERQSYFFDLWTLKESYIKAVGKGLSIPLNSFSFKRADGQFTFHSDTDPTPWYVKQYQLDSQYKSAVCAGHNHLADEPIKRDAAELCEEFIHKVTLCKL</sequence>
<feature type="domain" description="4'-phosphopantetheinyl transferase N-terminal" evidence="8">
    <location>
        <begin position="17"/>
        <end position="100"/>
    </location>
</feature>
<dbReference type="EMBL" id="VNJK01000004">
    <property type="protein sequence ID" value="TVX87077.1"/>
    <property type="molecule type" value="Genomic_DNA"/>
</dbReference>
<dbReference type="GO" id="GO:0017000">
    <property type="term" value="P:antibiotic biosynthetic process"/>
    <property type="evidence" value="ECO:0007669"/>
    <property type="project" value="UniProtKB-KW"/>
</dbReference>
<keyword evidence="10" id="KW-1185">Reference proteome</keyword>
<dbReference type="NCBIfam" id="TIGR00556">
    <property type="entry name" value="pantethn_trn"/>
    <property type="match status" value="1"/>
</dbReference>
<name>A0A559IHD0_9BACL</name>
<organism evidence="9 10">
    <name type="scientific">Paenibacillus agilis</name>
    <dbReference type="NCBI Taxonomy" id="3020863"/>
    <lineage>
        <taxon>Bacteria</taxon>
        <taxon>Bacillati</taxon>
        <taxon>Bacillota</taxon>
        <taxon>Bacilli</taxon>
        <taxon>Bacillales</taxon>
        <taxon>Paenibacillaceae</taxon>
        <taxon>Paenibacillus</taxon>
    </lineage>
</organism>
<evidence type="ECO:0000256" key="1">
    <source>
        <dbReference type="ARBA" id="ARBA00001946"/>
    </source>
</evidence>
<dbReference type="Pfam" id="PF22624">
    <property type="entry name" value="AASDHPPT_N"/>
    <property type="match status" value="1"/>
</dbReference>
<dbReference type="GO" id="GO:0000287">
    <property type="term" value="F:magnesium ion binding"/>
    <property type="evidence" value="ECO:0007669"/>
    <property type="project" value="InterPro"/>
</dbReference>
<dbReference type="Gene3D" id="3.90.470.20">
    <property type="entry name" value="4'-phosphopantetheinyl transferase domain"/>
    <property type="match status" value="2"/>
</dbReference>
<evidence type="ECO:0000256" key="5">
    <source>
        <dbReference type="ARBA" id="ARBA00022842"/>
    </source>
</evidence>
<dbReference type="SUPFAM" id="SSF56214">
    <property type="entry name" value="4'-phosphopantetheinyl transferase"/>
    <property type="match status" value="2"/>
</dbReference>
<feature type="domain" description="4'-phosphopantetheinyl transferase" evidence="7">
    <location>
        <begin position="105"/>
        <end position="205"/>
    </location>
</feature>
<comment type="similarity">
    <text evidence="2">Belongs to the P-Pant transferase superfamily. Gsp/Sfp/HetI/AcpT family.</text>
</comment>
<evidence type="ECO:0000259" key="8">
    <source>
        <dbReference type="Pfam" id="PF22624"/>
    </source>
</evidence>
<comment type="cofactor">
    <cofactor evidence="1">
        <name>Mg(2+)</name>
        <dbReference type="ChEBI" id="CHEBI:18420"/>
    </cofactor>
</comment>
<evidence type="ECO:0000313" key="9">
    <source>
        <dbReference type="EMBL" id="TVX87077.1"/>
    </source>
</evidence>
<dbReference type="InterPro" id="IPR037143">
    <property type="entry name" value="4-PPantetheinyl_Trfase_dom_sf"/>
</dbReference>
<dbReference type="PANTHER" id="PTHR12215">
    <property type="entry name" value="PHOSPHOPANTETHEINE TRANSFERASE"/>
    <property type="match status" value="1"/>
</dbReference>
<dbReference type="RefSeq" id="WP_144993811.1">
    <property type="nucleotide sequence ID" value="NZ_VNJK01000004.1"/>
</dbReference>
<keyword evidence="5" id="KW-0460">Magnesium</keyword>
<accession>A0A559IHD0</accession>
<keyword evidence="3 9" id="KW-0808">Transferase</keyword>
<gene>
    <name evidence="9" type="ORF">FPZ44_21485</name>
</gene>
<dbReference type="PANTHER" id="PTHR12215:SF10">
    <property type="entry name" value="L-AMINOADIPATE-SEMIALDEHYDE DEHYDROGENASE-PHOSPHOPANTETHEINYL TRANSFERASE"/>
    <property type="match status" value="1"/>
</dbReference>